<protein>
    <recommendedName>
        <fullName evidence="5">Ribosome maturation factor RimM</fullName>
    </recommendedName>
</protein>
<evidence type="ECO:0000256" key="1">
    <source>
        <dbReference type="ARBA" id="ARBA00022490"/>
    </source>
</evidence>
<dbReference type="GO" id="GO:0043022">
    <property type="term" value="F:ribosome binding"/>
    <property type="evidence" value="ECO:0007669"/>
    <property type="project" value="InterPro"/>
</dbReference>
<dbReference type="Pfam" id="PF24986">
    <property type="entry name" value="PRC_RimM"/>
    <property type="match status" value="1"/>
</dbReference>
<name>A0A0A7RYG9_FRIPE</name>
<comment type="subunit">
    <text evidence="5">Binds ribosomal protein uS19.</text>
</comment>
<accession>A0A0A7RYG9</accession>
<dbReference type="GO" id="GO:0005840">
    <property type="term" value="C:ribosome"/>
    <property type="evidence" value="ECO:0007669"/>
    <property type="project" value="InterPro"/>
</dbReference>
<dbReference type="Gene3D" id="2.40.30.60">
    <property type="entry name" value="RimM"/>
    <property type="match status" value="1"/>
</dbReference>
<evidence type="ECO:0000259" key="7">
    <source>
        <dbReference type="Pfam" id="PF24986"/>
    </source>
</evidence>
<evidence type="ECO:0000259" key="6">
    <source>
        <dbReference type="Pfam" id="PF01782"/>
    </source>
</evidence>
<dbReference type="OrthoDB" id="9783509at2"/>
<dbReference type="GO" id="GO:0006364">
    <property type="term" value="P:rRNA processing"/>
    <property type="evidence" value="ECO:0007669"/>
    <property type="project" value="UniProtKB-UniRule"/>
</dbReference>
<reference evidence="9 11" key="2">
    <citation type="submission" date="2018-05" db="EMBL/GenBank/DDBJ databases">
        <title>Reference genomes for bee gut microbiota database.</title>
        <authorList>
            <person name="Ellegaard K.M."/>
        </authorList>
    </citation>
    <scope>NUCLEOTIDE SEQUENCE [LARGE SCALE GENOMIC DNA]</scope>
    <source>
        <strain evidence="9 11">ESL0167</strain>
    </source>
</reference>
<dbReference type="GO" id="GO:0042274">
    <property type="term" value="P:ribosomal small subunit biogenesis"/>
    <property type="evidence" value="ECO:0007669"/>
    <property type="project" value="UniProtKB-UniRule"/>
</dbReference>
<dbReference type="HOGENOM" id="CLU_077636_1_0_6"/>
<dbReference type="Pfam" id="PF01782">
    <property type="entry name" value="RimM"/>
    <property type="match status" value="1"/>
</dbReference>
<comment type="similarity">
    <text evidence="5">Belongs to the RimM family.</text>
</comment>
<dbReference type="KEGG" id="fpp:FPB0191_00524"/>
<keyword evidence="3 5" id="KW-0698">rRNA processing</keyword>
<dbReference type="Proteomes" id="UP000247838">
    <property type="component" value="Unassembled WGS sequence"/>
</dbReference>
<dbReference type="InterPro" id="IPR056792">
    <property type="entry name" value="PRC_RimM"/>
</dbReference>
<evidence type="ECO:0000313" key="9">
    <source>
        <dbReference type="EMBL" id="PXY96676.1"/>
    </source>
</evidence>
<dbReference type="InterPro" id="IPR009000">
    <property type="entry name" value="Transl_B-barrel_sf"/>
</dbReference>
<evidence type="ECO:0000313" key="10">
    <source>
        <dbReference type="Proteomes" id="UP000030901"/>
    </source>
</evidence>
<comment type="subcellular location">
    <subcellularLocation>
        <location evidence="5">Cytoplasm</location>
    </subcellularLocation>
</comment>
<dbReference type="InterPro" id="IPR011961">
    <property type="entry name" value="RimM"/>
</dbReference>
<dbReference type="EMBL" id="CP009056">
    <property type="protein sequence ID" value="AJA44355.1"/>
    <property type="molecule type" value="Genomic_DNA"/>
</dbReference>
<evidence type="ECO:0000256" key="5">
    <source>
        <dbReference type="HAMAP-Rule" id="MF_00014"/>
    </source>
</evidence>
<keyword evidence="1 5" id="KW-0963">Cytoplasm</keyword>
<keyword evidence="4 5" id="KW-0143">Chaperone</keyword>
<dbReference type="Gene3D" id="2.30.30.240">
    <property type="entry name" value="PRC-barrel domain"/>
    <property type="match status" value="1"/>
</dbReference>
<dbReference type="AlphaFoldDB" id="A0A0A7RYG9"/>
<dbReference type="GO" id="GO:0005737">
    <property type="term" value="C:cytoplasm"/>
    <property type="evidence" value="ECO:0007669"/>
    <property type="project" value="UniProtKB-SubCell"/>
</dbReference>
<dbReference type="InterPro" id="IPR011033">
    <property type="entry name" value="PRC_barrel-like_sf"/>
</dbReference>
<proteinExistence type="inferred from homology"/>
<feature type="domain" description="RimM N-terminal" evidence="6">
    <location>
        <begin position="9"/>
        <end position="89"/>
    </location>
</feature>
<dbReference type="EMBL" id="QGLM01000005">
    <property type="protein sequence ID" value="PXY96676.1"/>
    <property type="molecule type" value="Genomic_DNA"/>
</dbReference>
<dbReference type="RefSeq" id="WP_039103796.1">
    <property type="nucleotide sequence ID" value="NZ_CALYQC010000035.1"/>
</dbReference>
<dbReference type="InterPro" id="IPR036976">
    <property type="entry name" value="RimM_N_sf"/>
</dbReference>
<reference evidence="8 10" key="1">
    <citation type="journal article" date="2014" name="Appl. Environ. Microbiol.">
        <title>Gut symbionts from distinct hosts exhibit genotoxic activity via divergent colibactin biosynthetic pathways.</title>
        <authorList>
            <person name="Engel P."/>
            <person name="Vizcaino M.I."/>
            <person name="Crawford J.M."/>
        </authorList>
    </citation>
    <scope>NUCLEOTIDE SEQUENCE [LARGE SCALE GENOMIC DNA]</scope>
    <source>
        <strain evidence="8 10">PEB0191</strain>
    </source>
</reference>
<dbReference type="InterPro" id="IPR002676">
    <property type="entry name" value="RimM_N"/>
</dbReference>
<dbReference type="PANTHER" id="PTHR33692">
    <property type="entry name" value="RIBOSOME MATURATION FACTOR RIMM"/>
    <property type="match status" value="1"/>
</dbReference>
<dbReference type="STRING" id="1267021.FPB0191_00524"/>
<dbReference type="HAMAP" id="MF_00014">
    <property type="entry name" value="Ribosome_mat_RimM"/>
    <property type="match status" value="1"/>
</dbReference>
<evidence type="ECO:0000256" key="3">
    <source>
        <dbReference type="ARBA" id="ARBA00022552"/>
    </source>
</evidence>
<dbReference type="Proteomes" id="UP000030901">
    <property type="component" value="Chromosome"/>
</dbReference>
<dbReference type="PANTHER" id="PTHR33692:SF1">
    <property type="entry name" value="RIBOSOME MATURATION FACTOR RIMM"/>
    <property type="match status" value="1"/>
</dbReference>
<feature type="domain" description="Ribosome maturation factor RimM PRC barrel" evidence="7">
    <location>
        <begin position="101"/>
        <end position="171"/>
    </location>
</feature>
<evidence type="ECO:0000256" key="4">
    <source>
        <dbReference type="ARBA" id="ARBA00023186"/>
    </source>
</evidence>
<sequence length="175" mass="20084">MNTENLIIVGKLGSSYGIRGWLRVFSFTEDPDSLFDYKPWYILRAGKWQEVEVESFKPHNQDTIVKLKGIDDRDEANLLTNYEIYVNAQDLPDLDEGDFYWKDLIGCKVVTINGYDLGQVTDLMETGSNDVLVVKANLKDAFGAKERLIPFVEEQFIKYVDLSAKQITVDWDPAF</sequence>
<comment type="function">
    <text evidence="5">An accessory protein needed during the final step in the assembly of 30S ribosomal subunit, possibly for assembly of the head region. Essential for efficient processing of 16S rRNA. May be needed both before and after RbfA during the maturation of 16S rRNA. It has affinity for free ribosomal 30S subunits but not for 70S ribosomes.</text>
</comment>
<evidence type="ECO:0000256" key="2">
    <source>
        <dbReference type="ARBA" id="ARBA00022517"/>
    </source>
</evidence>
<dbReference type="SUPFAM" id="SSF50447">
    <property type="entry name" value="Translation proteins"/>
    <property type="match status" value="1"/>
</dbReference>
<evidence type="ECO:0000313" key="8">
    <source>
        <dbReference type="EMBL" id="AJA44355.1"/>
    </source>
</evidence>
<keyword evidence="2 5" id="KW-0690">Ribosome biogenesis</keyword>
<gene>
    <name evidence="5 9" type="primary">rimM</name>
    <name evidence="9" type="ORF">DKK76_02510</name>
    <name evidence="8" type="ORF">FPB0191_00524</name>
</gene>
<organism evidence="8 10">
    <name type="scientific">Frischella perrara</name>
    <dbReference type="NCBI Taxonomy" id="1267021"/>
    <lineage>
        <taxon>Bacteria</taxon>
        <taxon>Pseudomonadati</taxon>
        <taxon>Pseudomonadota</taxon>
        <taxon>Gammaproteobacteria</taxon>
        <taxon>Orbales</taxon>
        <taxon>Orbaceae</taxon>
        <taxon>Frischella</taxon>
    </lineage>
</organism>
<dbReference type="NCBIfam" id="TIGR02273">
    <property type="entry name" value="16S_RimM"/>
    <property type="match status" value="1"/>
</dbReference>
<keyword evidence="10" id="KW-1185">Reference proteome</keyword>
<evidence type="ECO:0000313" key="11">
    <source>
        <dbReference type="Proteomes" id="UP000247838"/>
    </source>
</evidence>
<dbReference type="SUPFAM" id="SSF50346">
    <property type="entry name" value="PRC-barrel domain"/>
    <property type="match status" value="1"/>
</dbReference>
<comment type="domain">
    <text evidence="5">The PRC barrel domain binds ribosomal protein uS19.</text>
</comment>